<feature type="transmembrane region" description="Helical" evidence="7">
    <location>
        <begin position="305"/>
        <end position="329"/>
    </location>
</feature>
<dbReference type="EMBL" id="BSDT01000001">
    <property type="protein sequence ID" value="GLI45145.1"/>
    <property type="molecule type" value="Genomic_DNA"/>
</dbReference>
<feature type="transmembrane region" description="Helical" evidence="7">
    <location>
        <begin position="74"/>
        <end position="93"/>
    </location>
</feature>
<feature type="transmembrane region" description="Helical" evidence="7">
    <location>
        <begin position="279"/>
        <end position="299"/>
    </location>
</feature>
<dbReference type="InterPro" id="IPR020846">
    <property type="entry name" value="MFS_dom"/>
</dbReference>
<dbReference type="InterPro" id="IPR011701">
    <property type="entry name" value="MFS"/>
</dbReference>
<evidence type="ECO:0000256" key="1">
    <source>
        <dbReference type="ARBA" id="ARBA00004651"/>
    </source>
</evidence>
<dbReference type="SUPFAM" id="SSF103473">
    <property type="entry name" value="MFS general substrate transporter"/>
    <property type="match status" value="1"/>
</dbReference>
<dbReference type="PROSITE" id="PS50850">
    <property type="entry name" value="MFS"/>
    <property type="match status" value="1"/>
</dbReference>
<evidence type="ECO:0000256" key="7">
    <source>
        <dbReference type="SAM" id="Phobius"/>
    </source>
</evidence>
<dbReference type="GO" id="GO:0022857">
    <property type="term" value="F:transmembrane transporter activity"/>
    <property type="evidence" value="ECO:0007669"/>
    <property type="project" value="InterPro"/>
</dbReference>
<evidence type="ECO:0000313" key="9">
    <source>
        <dbReference type="EMBL" id="GLI45145.1"/>
    </source>
</evidence>
<accession>A0A9W6GE12</accession>
<feature type="transmembrane region" description="Helical" evidence="7">
    <location>
        <begin position="218"/>
        <end position="239"/>
    </location>
</feature>
<protein>
    <submittedName>
        <fullName evidence="9">MFS transporter</fullName>
    </submittedName>
</protein>
<feature type="transmembrane region" description="Helical" evidence="7">
    <location>
        <begin position="370"/>
        <end position="390"/>
    </location>
</feature>
<comment type="subcellular location">
    <subcellularLocation>
        <location evidence="1">Cell membrane</location>
        <topology evidence="1">Multi-pass membrane protein</topology>
    </subcellularLocation>
</comment>
<feature type="transmembrane region" description="Helical" evidence="7">
    <location>
        <begin position="163"/>
        <end position="183"/>
    </location>
</feature>
<dbReference type="Proteomes" id="UP001144313">
    <property type="component" value="Unassembled WGS sequence"/>
</dbReference>
<dbReference type="Pfam" id="PF07690">
    <property type="entry name" value="MFS_1"/>
    <property type="match status" value="1"/>
</dbReference>
<comment type="caution">
    <text evidence="9">The sequence shown here is derived from an EMBL/GenBank/DDBJ whole genome shotgun (WGS) entry which is preliminary data.</text>
</comment>
<feature type="transmembrane region" description="Helical" evidence="7">
    <location>
        <begin position="44"/>
        <end position="67"/>
    </location>
</feature>
<feature type="transmembrane region" description="Helical" evidence="7">
    <location>
        <begin position="12"/>
        <end position="32"/>
    </location>
</feature>
<keyword evidence="2" id="KW-0813">Transport</keyword>
<dbReference type="AlphaFoldDB" id="A0A9W6GE12"/>
<feature type="transmembrane region" description="Helical" evidence="7">
    <location>
        <begin position="99"/>
        <end position="118"/>
    </location>
</feature>
<keyword evidence="5 7" id="KW-1133">Transmembrane helix</keyword>
<reference evidence="9" key="1">
    <citation type="submission" date="2022-12" db="EMBL/GenBank/DDBJ databases">
        <title>Reference genome sequencing for broad-spectrum identification of bacterial and archaeal isolates by mass spectrometry.</title>
        <authorList>
            <person name="Sekiguchi Y."/>
            <person name="Tourlousse D.M."/>
        </authorList>
    </citation>
    <scope>NUCLEOTIDE SEQUENCE</scope>
    <source>
        <strain evidence="9">LLR39Z86</strain>
    </source>
</reference>
<gene>
    <name evidence="9" type="ORF">GALLR39Z86_49950</name>
</gene>
<dbReference type="GO" id="GO:0005886">
    <property type="term" value="C:plasma membrane"/>
    <property type="evidence" value="ECO:0007669"/>
    <property type="project" value="UniProtKB-SubCell"/>
</dbReference>
<evidence type="ECO:0000256" key="3">
    <source>
        <dbReference type="ARBA" id="ARBA00022475"/>
    </source>
</evidence>
<evidence type="ECO:0000256" key="4">
    <source>
        <dbReference type="ARBA" id="ARBA00022692"/>
    </source>
</evidence>
<keyword evidence="4 7" id="KW-0812">Transmembrane</keyword>
<keyword evidence="6 7" id="KW-0472">Membrane</keyword>
<keyword evidence="10" id="KW-1185">Reference proteome</keyword>
<proteinExistence type="predicted"/>
<name>A0A9W6GE12_9ACTN</name>
<dbReference type="Gene3D" id="1.20.1250.20">
    <property type="entry name" value="MFS general substrate transporter like domains"/>
    <property type="match status" value="1"/>
</dbReference>
<evidence type="ECO:0000256" key="6">
    <source>
        <dbReference type="ARBA" id="ARBA00023136"/>
    </source>
</evidence>
<feature type="transmembrane region" description="Helical" evidence="7">
    <location>
        <begin position="251"/>
        <end position="272"/>
    </location>
</feature>
<feature type="domain" description="Major facilitator superfamily (MFS) profile" evidence="8">
    <location>
        <begin position="10"/>
        <end position="394"/>
    </location>
</feature>
<dbReference type="PANTHER" id="PTHR23517:SF2">
    <property type="entry name" value="MULTIDRUG RESISTANCE PROTEIN MDTH"/>
    <property type="match status" value="1"/>
</dbReference>
<feature type="transmembrane region" description="Helical" evidence="7">
    <location>
        <begin position="139"/>
        <end position="157"/>
    </location>
</feature>
<dbReference type="InterPro" id="IPR036259">
    <property type="entry name" value="MFS_trans_sf"/>
</dbReference>
<keyword evidence="3" id="KW-1003">Cell membrane</keyword>
<sequence>MHASRTPFLARLLVTGSGIMSLANSVTIPFLAVFLRRELGLEPAAIGLVIGSSVFFSIAAGFFGGTLSDHFGRIPVLIAGLSGVVVSFAGFAAAEHLAAVIAANAALALSSSVFAPVSKALLGDLLPEGTRVRWFSHQYLATNAGYAIGPLLGVALGLSGARIAFAVAAAVYGLYLAALAVTARFTPSLPTPAANAQGPSGADRLLRSLRAVGTDPRLLILLFAGLLLESVQLRISALLAQDLDLSFDNGAQILAAVMTTNAVTVVAFQLLAARFVLRLEAVTAITVGGLLLFAGMAGFAFSTTLWHFVAAMVVFSFGEVFIVPSEFALIDRIAPPEARGAYFGAQSFTQLGGFAGPFLGGLLLAEWDGMVMYLGIGTLALAAVTVYLAAGHRVPGLRRTASTQRVNNPTNSIELTACSTGTCCSASRPASQYRS</sequence>
<dbReference type="RefSeq" id="WP_333490224.1">
    <property type="nucleotide sequence ID" value="NZ_BAAAOL010000001.1"/>
</dbReference>
<organism evidence="9 10">
    <name type="scientific">Glycomyces algeriensis</name>
    <dbReference type="NCBI Taxonomy" id="256037"/>
    <lineage>
        <taxon>Bacteria</taxon>
        <taxon>Bacillati</taxon>
        <taxon>Actinomycetota</taxon>
        <taxon>Actinomycetes</taxon>
        <taxon>Glycomycetales</taxon>
        <taxon>Glycomycetaceae</taxon>
        <taxon>Glycomyces</taxon>
    </lineage>
</organism>
<feature type="transmembrane region" description="Helical" evidence="7">
    <location>
        <begin position="341"/>
        <end position="364"/>
    </location>
</feature>
<evidence type="ECO:0000259" key="8">
    <source>
        <dbReference type="PROSITE" id="PS50850"/>
    </source>
</evidence>
<evidence type="ECO:0000313" key="10">
    <source>
        <dbReference type="Proteomes" id="UP001144313"/>
    </source>
</evidence>
<evidence type="ECO:0000256" key="2">
    <source>
        <dbReference type="ARBA" id="ARBA00022448"/>
    </source>
</evidence>
<evidence type="ECO:0000256" key="5">
    <source>
        <dbReference type="ARBA" id="ARBA00022989"/>
    </source>
</evidence>
<dbReference type="InterPro" id="IPR050171">
    <property type="entry name" value="MFS_Transporters"/>
</dbReference>
<dbReference type="PANTHER" id="PTHR23517">
    <property type="entry name" value="RESISTANCE PROTEIN MDTM, PUTATIVE-RELATED-RELATED"/>
    <property type="match status" value="1"/>
</dbReference>